<gene>
    <name evidence="1" type="ORF">SNE40_006162</name>
</gene>
<proteinExistence type="predicted"/>
<evidence type="ECO:0000313" key="1">
    <source>
        <dbReference type="EMBL" id="KAK6186902.1"/>
    </source>
</evidence>
<accession>A0AAN8JW99</accession>
<dbReference type="Proteomes" id="UP001347796">
    <property type="component" value="Unassembled WGS sequence"/>
</dbReference>
<dbReference type="AlphaFoldDB" id="A0AAN8JW99"/>
<comment type="caution">
    <text evidence="1">The sequence shown here is derived from an EMBL/GenBank/DDBJ whole genome shotgun (WGS) entry which is preliminary data.</text>
</comment>
<keyword evidence="2" id="KW-1185">Reference proteome</keyword>
<organism evidence="1 2">
    <name type="scientific">Patella caerulea</name>
    <name type="common">Rayed Mediterranean limpet</name>
    <dbReference type="NCBI Taxonomy" id="87958"/>
    <lineage>
        <taxon>Eukaryota</taxon>
        <taxon>Metazoa</taxon>
        <taxon>Spiralia</taxon>
        <taxon>Lophotrochozoa</taxon>
        <taxon>Mollusca</taxon>
        <taxon>Gastropoda</taxon>
        <taxon>Patellogastropoda</taxon>
        <taxon>Patelloidea</taxon>
        <taxon>Patellidae</taxon>
        <taxon>Patella</taxon>
    </lineage>
</organism>
<reference evidence="1 2" key="1">
    <citation type="submission" date="2024-01" db="EMBL/GenBank/DDBJ databases">
        <title>The genome of the rayed Mediterranean limpet Patella caerulea (Linnaeus, 1758).</title>
        <authorList>
            <person name="Anh-Thu Weber A."/>
            <person name="Halstead-Nussloch G."/>
        </authorList>
    </citation>
    <scope>NUCLEOTIDE SEQUENCE [LARGE SCALE GENOMIC DNA]</scope>
    <source>
        <strain evidence="1">AATW-2023a</strain>
        <tissue evidence="1">Whole specimen</tissue>
    </source>
</reference>
<protein>
    <submittedName>
        <fullName evidence="1">Uncharacterized protein</fullName>
    </submittedName>
</protein>
<dbReference type="EMBL" id="JAZGQO010000005">
    <property type="protein sequence ID" value="KAK6186902.1"/>
    <property type="molecule type" value="Genomic_DNA"/>
</dbReference>
<sequence length="100" mass="11297">MIRTQRDNGCQLKATRAVMEWCTIPTGLNTTELKDDFISFPQHTKCALKMDNTSIVCKGCYENRWYETSCNHGKYTHVYSIASIPDLLHYGVSTVAVGFA</sequence>
<evidence type="ECO:0000313" key="2">
    <source>
        <dbReference type="Proteomes" id="UP001347796"/>
    </source>
</evidence>
<name>A0AAN8JW99_PATCE</name>